<proteinExistence type="predicted"/>
<keyword evidence="2" id="KW-1185">Reference proteome</keyword>
<evidence type="ECO:0000313" key="1">
    <source>
        <dbReference type="EMBL" id="MBO0476433.1"/>
    </source>
</evidence>
<name>A0ABS3HTC8_9ENTE</name>
<comment type="caution">
    <text evidence="1">The sequence shown here is derived from an EMBL/GenBank/DDBJ whole genome shotgun (WGS) entry which is preliminary data.</text>
</comment>
<organism evidence="1 2">
    <name type="scientific">Candidatus Vagococcus giribetii</name>
    <dbReference type="NCBI Taxonomy" id="2230876"/>
    <lineage>
        <taxon>Bacteria</taxon>
        <taxon>Bacillati</taxon>
        <taxon>Bacillota</taxon>
        <taxon>Bacilli</taxon>
        <taxon>Lactobacillales</taxon>
        <taxon>Enterococcaceae</taxon>
        <taxon>Vagococcus</taxon>
    </lineage>
</organism>
<dbReference type="Proteomes" id="UP000664857">
    <property type="component" value="Unassembled WGS sequence"/>
</dbReference>
<reference evidence="1 2" key="1">
    <citation type="submission" date="2021-03" db="EMBL/GenBank/DDBJ databases">
        <title>Enterococcal diversity collection.</title>
        <authorList>
            <person name="Gilmore M.S."/>
            <person name="Schwartzman J."/>
            <person name="Van Tyne D."/>
            <person name="Martin M."/>
            <person name="Earl A.M."/>
            <person name="Manson A.L."/>
            <person name="Straub T."/>
            <person name="Salamzade R."/>
            <person name="Saavedra J."/>
            <person name="Lebreton F."/>
            <person name="Prichula J."/>
            <person name="Schaufler K."/>
            <person name="Gaca A."/>
            <person name="Sgardioli B."/>
            <person name="Wagenaar J."/>
            <person name="Strong T."/>
        </authorList>
    </citation>
    <scope>NUCLEOTIDE SEQUENCE [LARGE SCALE GENOMIC DNA]</scope>
    <source>
        <strain evidence="1 2">DIV0080</strain>
    </source>
</reference>
<accession>A0ABS3HTC8</accession>
<gene>
    <name evidence="1" type="ORF">DOK76_05080</name>
</gene>
<dbReference type="EMBL" id="JAFLVX010000015">
    <property type="protein sequence ID" value="MBO0476433.1"/>
    <property type="molecule type" value="Genomic_DNA"/>
</dbReference>
<evidence type="ECO:0000313" key="2">
    <source>
        <dbReference type="Proteomes" id="UP000664857"/>
    </source>
</evidence>
<dbReference type="Gene3D" id="3.40.630.30">
    <property type="match status" value="1"/>
</dbReference>
<dbReference type="RefSeq" id="WP_206965436.1">
    <property type="nucleotide sequence ID" value="NZ_JAFLVX010000015.1"/>
</dbReference>
<protein>
    <submittedName>
        <fullName evidence="1">GNAT family N-acetyltransferase</fullName>
    </submittedName>
</protein>
<sequence length="248" mass="28754">MKSLLEKQFEIDFSATNTELQENVFTTNQSDNRFRYWAREEGSIVSYNNRIYVRTTNEQLTAELKSKYGSRQSAWLFEVPNLKDIEEILQKYDVEITRMAPFFIPKKKLSEPVITDERFVFISKEEIPSFKYDTRIKEAFCYSKTDEDMLGLGYYEQGELKAVCGVNNTGQYVWEIGIEILDNTLEGRGLATQMLSLLTRKIQQEFPDIVPVYGTSFSHTKSMNVAINADYKLAFSELMLGKIKPSKQ</sequence>